<sequence length="73" mass="8701">MRGLPRAERPQLKKLVRLGTLNVVTLSRRSRKMADMIKRRRIEVLRLQETRWKGTKAKQFGERVKLYYSGEDT</sequence>
<dbReference type="OrthoDB" id="418748at2759"/>
<gene>
    <name evidence="1" type="ORF">HPBE_LOCUS11024</name>
</gene>
<organism evidence="2 3">
    <name type="scientific">Heligmosomoides polygyrus</name>
    <name type="common">Parasitic roundworm</name>
    <dbReference type="NCBI Taxonomy" id="6339"/>
    <lineage>
        <taxon>Eukaryota</taxon>
        <taxon>Metazoa</taxon>
        <taxon>Ecdysozoa</taxon>
        <taxon>Nematoda</taxon>
        <taxon>Chromadorea</taxon>
        <taxon>Rhabditida</taxon>
        <taxon>Rhabditina</taxon>
        <taxon>Rhabditomorpha</taxon>
        <taxon>Strongyloidea</taxon>
        <taxon>Heligmosomidae</taxon>
        <taxon>Heligmosomoides</taxon>
    </lineage>
</organism>
<dbReference type="AlphaFoldDB" id="A0A183FSR6"/>
<name>A0A183FSR6_HELPZ</name>
<dbReference type="Proteomes" id="UP000050761">
    <property type="component" value="Unassembled WGS sequence"/>
</dbReference>
<dbReference type="WBParaSite" id="HPBE_0001102301-mRNA-1">
    <property type="protein sequence ID" value="HPBE_0001102301-mRNA-1"/>
    <property type="gene ID" value="HPBE_0001102301"/>
</dbReference>
<keyword evidence="2" id="KW-1185">Reference proteome</keyword>
<reference evidence="3" key="2">
    <citation type="submission" date="2019-09" db="UniProtKB">
        <authorList>
            <consortium name="WormBaseParasite"/>
        </authorList>
    </citation>
    <scope>IDENTIFICATION</scope>
</reference>
<accession>A0A3P7ZAE3</accession>
<evidence type="ECO:0000313" key="1">
    <source>
        <dbReference type="EMBL" id="VDO87179.1"/>
    </source>
</evidence>
<protein>
    <submittedName>
        <fullName evidence="3">F-box domain-containing protein</fullName>
    </submittedName>
</protein>
<reference evidence="1 2" key="1">
    <citation type="submission" date="2018-11" db="EMBL/GenBank/DDBJ databases">
        <authorList>
            <consortium name="Pathogen Informatics"/>
        </authorList>
    </citation>
    <scope>NUCLEOTIDE SEQUENCE [LARGE SCALE GENOMIC DNA]</scope>
</reference>
<dbReference type="EMBL" id="UZAH01026958">
    <property type="protein sequence ID" value="VDO87179.1"/>
    <property type="molecule type" value="Genomic_DNA"/>
</dbReference>
<evidence type="ECO:0000313" key="3">
    <source>
        <dbReference type="WBParaSite" id="HPBE_0001102301-mRNA-1"/>
    </source>
</evidence>
<proteinExistence type="predicted"/>
<evidence type="ECO:0000313" key="2">
    <source>
        <dbReference type="Proteomes" id="UP000050761"/>
    </source>
</evidence>
<accession>A0A183FSR6</accession>